<dbReference type="Proteomes" id="UP000784294">
    <property type="component" value="Unassembled WGS sequence"/>
</dbReference>
<dbReference type="AlphaFoldDB" id="A0A3S5C2N0"/>
<evidence type="ECO:0000313" key="2">
    <source>
        <dbReference type="Proteomes" id="UP000784294"/>
    </source>
</evidence>
<dbReference type="EMBL" id="CAAALY010121121">
    <property type="protein sequence ID" value="VEL31323.1"/>
    <property type="molecule type" value="Genomic_DNA"/>
</dbReference>
<protein>
    <submittedName>
        <fullName evidence="1">Uncharacterized protein</fullName>
    </submittedName>
</protein>
<comment type="caution">
    <text evidence="1">The sequence shown here is derived from an EMBL/GenBank/DDBJ whole genome shotgun (WGS) entry which is preliminary data.</text>
</comment>
<sequence length="101" mass="10449">MIGDLLDIDVGPTTTALDPSSIYAFPSKGDPMAPMSGAAAASSGDLLGDGLDDLLPGASLTHNIAPGTKSGLYYISAMQLHSLNYSNIAFDFIINIRFSAL</sequence>
<proteinExistence type="predicted"/>
<reference evidence="1" key="1">
    <citation type="submission" date="2018-11" db="EMBL/GenBank/DDBJ databases">
        <authorList>
            <consortium name="Pathogen Informatics"/>
        </authorList>
    </citation>
    <scope>NUCLEOTIDE SEQUENCE</scope>
</reference>
<gene>
    <name evidence="1" type="ORF">PXEA_LOCUS24763</name>
</gene>
<name>A0A3S5C2N0_9PLAT</name>
<evidence type="ECO:0000313" key="1">
    <source>
        <dbReference type="EMBL" id="VEL31323.1"/>
    </source>
</evidence>
<keyword evidence="2" id="KW-1185">Reference proteome</keyword>
<organism evidence="1 2">
    <name type="scientific">Protopolystoma xenopodis</name>
    <dbReference type="NCBI Taxonomy" id="117903"/>
    <lineage>
        <taxon>Eukaryota</taxon>
        <taxon>Metazoa</taxon>
        <taxon>Spiralia</taxon>
        <taxon>Lophotrochozoa</taxon>
        <taxon>Platyhelminthes</taxon>
        <taxon>Monogenea</taxon>
        <taxon>Polyopisthocotylea</taxon>
        <taxon>Polystomatidea</taxon>
        <taxon>Polystomatidae</taxon>
        <taxon>Protopolystoma</taxon>
    </lineage>
</organism>
<accession>A0A3S5C2N0</accession>